<protein>
    <submittedName>
        <fullName evidence="2">HNH endonuclease</fullName>
    </submittedName>
</protein>
<accession>A0ABW4NSZ9</accession>
<organism evidence="2 3">
    <name type="scientific">Pasteurella oralis</name>
    <dbReference type="NCBI Taxonomy" id="1071947"/>
    <lineage>
        <taxon>Bacteria</taxon>
        <taxon>Pseudomonadati</taxon>
        <taxon>Pseudomonadota</taxon>
        <taxon>Gammaproteobacteria</taxon>
        <taxon>Pasteurellales</taxon>
        <taxon>Pasteurellaceae</taxon>
        <taxon>Pasteurella</taxon>
    </lineage>
</organism>
<sequence>MSKRTFYALLSRGLPNDVAHSLSSNFTLSELQTKDISELKSFGLSDSQVDRITKTSRPPIPLRTLNQVLIKSKHCCVICRNMNNPIIIHHIQSWAVSRDHSEKNLVVLCLNCHSKVHSRNEIARNITPSELIKFKESWEEQCLIEDTTYLFSLTQKSCSRWDWFNTTRIRELVTNNPKYINTESKIFQQLSKKEMIDDDNFLNMGKMQELAKPSHFTDFGDGSLVVQYLNSIVYNIINDMRFFDVTPFLVRRSNILKNVIRIGQNIAFQGRFYFKDSDAGKREGYYKKKGVRIKFIYDPYYCASCSSKYDSMAGNTSLTVFGRVIDITKDEDDVVHISLSCLVAGSHCELHKDRAYYIPESEIDDLTDIEDIF</sequence>
<dbReference type="Proteomes" id="UP001597420">
    <property type="component" value="Unassembled WGS sequence"/>
</dbReference>
<proteinExistence type="predicted"/>
<gene>
    <name evidence="2" type="ORF">ACFSAV_03090</name>
</gene>
<reference evidence="3" key="1">
    <citation type="journal article" date="2019" name="Int. J. Syst. Evol. Microbiol.">
        <title>The Global Catalogue of Microorganisms (GCM) 10K type strain sequencing project: providing services to taxonomists for standard genome sequencing and annotation.</title>
        <authorList>
            <consortium name="The Broad Institute Genomics Platform"/>
            <consortium name="The Broad Institute Genome Sequencing Center for Infectious Disease"/>
            <person name="Wu L."/>
            <person name="Ma J."/>
        </authorList>
    </citation>
    <scope>NUCLEOTIDE SEQUENCE [LARGE SCALE GENOMIC DNA]</scope>
    <source>
        <strain evidence="3">CCM 7950</strain>
    </source>
</reference>
<dbReference type="Pfam" id="PF01844">
    <property type="entry name" value="HNH"/>
    <property type="match status" value="1"/>
</dbReference>
<evidence type="ECO:0000259" key="1">
    <source>
        <dbReference type="Pfam" id="PF01844"/>
    </source>
</evidence>
<dbReference type="RefSeq" id="WP_379096061.1">
    <property type="nucleotide sequence ID" value="NZ_JBHUFP010000004.1"/>
</dbReference>
<keyword evidence="2" id="KW-0255">Endonuclease</keyword>
<comment type="caution">
    <text evidence="2">The sequence shown here is derived from an EMBL/GenBank/DDBJ whole genome shotgun (WGS) entry which is preliminary data.</text>
</comment>
<dbReference type="InterPro" id="IPR003615">
    <property type="entry name" value="HNH_nuc"/>
</dbReference>
<keyword evidence="2" id="KW-0540">Nuclease</keyword>
<feature type="domain" description="HNH" evidence="1">
    <location>
        <begin position="76"/>
        <end position="119"/>
    </location>
</feature>
<name>A0ABW4NSZ9_9PAST</name>
<dbReference type="CDD" id="cd00085">
    <property type="entry name" value="HNHc"/>
    <property type="match status" value="1"/>
</dbReference>
<dbReference type="Gene3D" id="1.10.30.50">
    <property type="match status" value="1"/>
</dbReference>
<dbReference type="EMBL" id="JBHUFP010000004">
    <property type="protein sequence ID" value="MFD1805364.1"/>
    <property type="molecule type" value="Genomic_DNA"/>
</dbReference>
<dbReference type="InterPro" id="IPR002711">
    <property type="entry name" value="HNH"/>
</dbReference>
<evidence type="ECO:0000313" key="2">
    <source>
        <dbReference type="EMBL" id="MFD1805364.1"/>
    </source>
</evidence>
<evidence type="ECO:0000313" key="3">
    <source>
        <dbReference type="Proteomes" id="UP001597420"/>
    </source>
</evidence>
<keyword evidence="3" id="KW-1185">Reference proteome</keyword>
<dbReference type="GO" id="GO:0004519">
    <property type="term" value="F:endonuclease activity"/>
    <property type="evidence" value="ECO:0007669"/>
    <property type="project" value="UniProtKB-KW"/>
</dbReference>
<keyword evidence="2" id="KW-0378">Hydrolase</keyword>